<reference evidence="2" key="1">
    <citation type="submission" date="2021-09" db="EMBL/GenBank/DDBJ databases">
        <authorList>
            <consortium name="AG Swart"/>
            <person name="Singh M."/>
            <person name="Singh A."/>
            <person name="Seah K."/>
            <person name="Emmerich C."/>
        </authorList>
    </citation>
    <scope>NUCLEOTIDE SEQUENCE</scope>
    <source>
        <strain evidence="2">ATCC30299</strain>
    </source>
</reference>
<evidence type="ECO:0000313" key="3">
    <source>
        <dbReference type="Proteomes" id="UP001162131"/>
    </source>
</evidence>
<dbReference type="PANTHER" id="PTHR11373">
    <property type="entry name" value="DEOXYNUCLEOSIDE TRIPHOSPHATE TRIPHOSPHOHYDROLASE"/>
    <property type="match status" value="1"/>
</dbReference>
<dbReference type="AlphaFoldDB" id="A0AAU9J4B1"/>
<dbReference type="CDD" id="cd00077">
    <property type="entry name" value="HDc"/>
    <property type="match status" value="1"/>
</dbReference>
<sequence length="416" mass="47992">MENSDHHSSRTIFDPIHGHVTFSSKIWTFIDNPVFQRLRNVKQLGTSNYVFPGATHSRFEHCLGVGYLSRKLLATIKKKQPELEISENDLTNITLAGIMHDLGHGPFSHVFDAEVVPALGIHNWTHEEASVSLLRYMIDTYNLDIEQEDIRKVSNYITGAGCGFMDQIVNNRLNSIDVDKYDYIKRDCYCLGFREFPLDIDRLMKNSKVIDDTICYHEKVVHSVYSLFQNRFSLFQQCYSHRVEQSIGLMFTDAIVAAESVLNIKERIADPALYYQVTDNIINEIMITKDSQLDSAKEIINRIQRRNLYKLAGELIYPADVSIQNITRENIVSYNPTSEPLSVDDIIVKPFTLTYGNPADRVWFYKGDSKFLIPREKVSTLIPGNYCDKYVRVFVRNPEKQEVAKKAFEAFCQKER</sequence>
<dbReference type="EMBL" id="CAJZBQ010000021">
    <property type="protein sequence ID" value="CAG9319141.1"/>
    <property type="molecule type" value="Genomic_DNA"/>
</dbReference>
<dbReference type="PANTHER" id="PTHR11373:SF4">
    <property type="entry name" value="DEOXYNUCLEOSIDE TRIPHOSPHATE TRIPHOSPHOHYDROLASE SAMHD1"/>
    <property type="match status" value="1"/>
</dbReference>
<accession>A0AAU9J4B1</accession>
<dbReference type="Pfam" id="PF01966">
    <property type="entry name" value="HD"/>
    <property type="match status" value="1"/>
</dbReference>
<dbReference type="GO" id="GO:0006203">
    <property type="term" value="P:dGTP catabolic process"/>
    <property type="evidence" value="ECO:0007669"/>
    <property type="project" value="TreeGrafter"/>
</dbReference>
<dbReference type="SUPFAM" id="SSF109604">
    <property type="entry name" value="HD-domain/PDEase-like"/>
    <property type="match status" value="1"/>
</dbReference>
<organism evidence="2 3">
    <name type="scientific">Blepharisma stoltei</name>
    <dbReference type="NCBI Taxonomy" id="1481888"/>
    <lineage>
        <taxon>Eukaryota</taxon>
        <taxon>Sar</taxon>
        <taxon>Alveolata</taxon>
        <taxon>Ciliophora</taxon>
        <taxon>Postciliodesmatophora</taxon>
        <taxon>Heterotrichea</taxon>
        <taxon>Heterotrichida</taxon>
        <taxon>Blepharismidae</taxon>
        <taxon>Blepharisma</taxon>
    </lineage>
</organism>
<keyword evidence="3" id="KW-1185">Reference proteome</keyword>
<dbReference type="GO" id="GO:0005634">
    <property type="term" value="C:nucleus"/>
    <property type="evidence" value="ECO:0007669"/>
    <property type="project" value="TreeGrafter"/>
</dbReference>
<dbReference type="InterPro" id="IPR003607">
    <property type="entry name" value="HD/PDEase_dom"/>
</dbReference>
<dbReference type="InterPro" id="IPR050135">
    <property type="entry name" value="dGTPase-like"/>
</dbReference>
<name>A0AAU9J4B1_9CILI</name>
<dbReference type="Pfam" id="PF19276">
    <property type="entry name" value="HD_assoc_2"/>
    <property type="match status" value="1"/>
</dbReference>
<comment type="caution">
    <text evidence="2">The sequence shown here is derived from an EMBL/GenBank/DDBJ whole genome shotgun (WGS) entry which is preliminary data.</text>
</comment>
<proteinExistence type="predicted"/>
<dbReference type="Proteomes" id="UP001162131">
    <property type="component" value="Unassembled WGS sequence"/>
</dbReference>
<dbReference type="Gene3D" id="1.10.3210.10">
    <property type="entry name" value="Hypothetical protein af1432"/>
    <property type="match status" value="1"/>
</dbReference>
<evidence type="ECO:0000259" key="1">
    <source>
        <dbReference type="SMART" id="SM00471"/>
    </source>
</evidence>
<gene>
    <name evidence="2" type="ORF">BSTOLATCC_MIC22486</name>
</gene>
<dbReference type="InterPro" id="IPR006674">
    <property type="entry name" value="HD_domain"/>
</dbReference>
<dbReference type="InterPro" id="IPR045509">
    <property type="entry name" value="HD_assoc_2"/>
</dbReference>
<dbReference type="SMART" id="SM00471">
    <property type="entry name" value="HDc"/>
    <property type="match status" value="1"/>
</dbReference>
<dbReference type="Gene3D" id="3.30.70.2760">
    <property type="match status" value="1"/>
</dbReference>
<protein>
    <recommendedName>
        <fullName evidence="1">HD/PDEase domain-containing protein</fullName>
    </recommendedName>
</protein>
<dbReference type="GO" id="GO:0008832">
    <property type="term" value="F:dGTPase activity"/>
    <property type="evidence" value="ECO:0007669"/>
    <property type="project" value="TreeGrafter"/>
</dbReference>
<feature type="domain" description="HD/PDEase" evidence="1">
    <location>
        <begin position="54"/>
        <end position="193"/>
    </location>
</feature>
<evidence type="ECO:0000313" key="2">
    <source>
        <dbReference type="EMBL" id="CAG9319141.1"/>
    </source>
</evidence>